<dbReference type="EMBL" id="CP015579">
    <property type="protein sequence ID" value="ARU93810.1"/>
    <property type="molecule type" value="Genomic_DNA"/>
</dbReference>
<dbReference type="NCBIfam" id="NF007769">
    <property type="entry name" value="PRK10455.1"/>
    <property type="match status" value="1"/>
</dbReference>
<evidence type="ECO:0000256" key="1">
    <source>
        <dbReference type="ARBA" id="ARBA00004418"/>
    </source>
</evidence>
<dbReference type="AlphaFoldDB" id="A0A1Y0L7X2"/>
<accession>A0A1Y0L7X2</accession>
<feature type="signal peptide" evidence="6">
    <location>
        <begin position="1"/>
        <end position="23"/>
    </location>
</feature>
<dbReference type="KEGG" id="tci:A7K98_08490"/>
<feature type="region of interest" description="Disordered" evidence="5">
    <location>
        <begin position="137"/>
        <end position="163"/>
    </location>
</feature>
<evidence type="ECO:0000256" key="3">
    <source>
        <dbReference type="ARBA" id="ARBA00022729"/>
    </source>
</evidence>
<evidence type="ECO:0000313" key="10">
    <source>
        <dbReference type="Proteomes" id="UP000195814"/>
    </source>
</evidence>
<evidence type="ECO:0000313" key="8">
    <source>
        <dbReference type="EMBL" id="ARU97848.1"/>
    </source>
</evidence>
<feature type="compositionally biased region" description="Basic and acidic residues" evidence="5">
    <location>
        <begin position="143"/>
        <end position="163"/>
    </location>
</feature>
<name>A0A1Y0L7X2_TATCI</name>
<dbReference type="RefSeq" id="WP_087488169.1">
    <property type="nucleotide sequence ID" value="NZ_CP015579.1"/>
</dbReference>
<dbReference type="Gene3D" id="1.20.120.1490">
    <property type="match status" value="1"/>
</dbReference>
<comment type="similarity">
    <text evidence="2">Belongs to the CpxP/Spy family.</text>
</comment>
<organism evidence="7 10">
    <name type="scientific">Tatumella citrea</name>
    <name type="common">Pantoea citrea</name>
    <dbReference type="NCBI Taxonomy" id="53336"/>
    <lineage>
        <taxon>Bacteria</taxon>
        <taxon>Pseudomonadati</taxon>
        <taxon>Pseudomonadota</taxon>
        <taxon>Gammaproteobacteria</taxon>
        <taxon>Enterobacterales</taxon>
        <taxon>Erwiniaceae</taxon>
        <taxon>Tatumella</taxon>
    </lineage>
</organism>
<dbReference type="EMBL" id="CP015581">
    <property type="protein sequence ID" value="ARU97848.1"/>
    <property type="molecule type" value="Genomic_DNA"/>
</dbReference>
<evidence type="ECO:0000256" key="5">
    <source>
        <dbReference type="SAM" id="MobiDB-lite"/>
    </source>
</evidence>
<keyword evidence="9" id="KW-1185">Reference proteome</keyword>
<dbReference type="PIRSF" id="PIRSF034445">
    <property type="entry name" value="CpxP_Spy"/>
    <property type="match status" value="1"/>
</dbReference>
<dbReference type="GO" id="GO:0030288">
    <property type="term" value="C:outer membrane-bounded periplasmic space"/>
    <property type="evidence" value="ECO:0007669"/>
    <property type="project" value="TreeGrafter"/>
</dbReference>
<keyword evidence="4" id="KW-0574">Periplasm</keyword>
<proteinExistence type="inferred from homology"/>
<dbReference type="InterPro" id="IPR052211">
    <property type="entry name" value="Cpx_auxiliary_protein"/>
</dbReference>
<dbReference type="PANTHER" id="PTHR38102:SF1">
    <property type="entry name" value="PERIPLASMIC CHAPERONE SPY"/>
    <property type="match status" value="1"/>
</dbReference>
<comment type="subcellular location">
    <subcellularLocation>
        <location evidence="1">Periplasm</location>
    </subcellularLocation>
</comment>
<dbReference type="PANTHER" id="PTHR38102">
    <property type="entry name" value="PERIPLASMIC CHAPERONE SPY"/>
    <property type="match status" value="1"/>
</dbReference>
<evidence type="ECO:0000313" key="7">
    <source>
        <dbReference type="EMBL" id="ARU93810.1"/>
    </source>
</evidence>
<gene>
    <name evidence="7" type="ORF">A7K98_08490</name>
    <name evidence="8" type="ORF">A7K99_08490</name>
</gene>
<dbReference type="InterPro" id="IPR012899">
    <property type="entry name" value="LTXXQ"/>
</dbReference>
<feature type="chain" id="PRO_5012055965" evidence="6">
    <location>
        <begin position="24"/>
        <end position="163"/>
    </location>
</feature>
<dbReference type="Proteomes" id="UP000195729">
    <property type="component" value="Chromosome"/>
</dbReference>
<dbReference type="GO" id="GO:0051082">
    <property type="term" value="F:unfolded protein binding"/>
    <property type="evidence" value="ECO:0007669"/>
    <property type="project" value="TreeGrafter"/>
</dbReference>
<evidence type="ECO:0000256" key="4">
    <source>
        <dbReference type="ARBA" id="ARBA00022764"/>
    </source>
</evidence>
<dbReference type="CDD" id="cd09916">
    <property type="entry name" value="CpxP_like"/>
    <property type="match status" value="1"/>
</dbReference>
<dbReference type="Pfam" id="PF07813">
    <property type="entry name" value="LTXXQ"/>
    <property type="match status" value="1"/>
</dbReference>
<reference evidence="9 10" key="1">
    <citation type="submission" date="2016-05" db="EMBL/GenBank/DDBJ databases">
        <title>Complete genome sequence of two 2,5-diketo-D-glunonic acid producing strain Tatumella citrea.</title>
        <authorList>
            <person name="Duan C."/>
            <person name="Yang J."/>
            <person name="Yang S."/>
        </authorList>
    </citation>
    <scope>NUCLEOTIDE SEQUENCE [LARGE SCALE GENOMIC DNA]</scope>
    <source>
        <strain evidence="8 9">ATCC 39140</strain>
        <strain evidence="7 10">DSM 13699</strain>
    </source>
</reference>
<evidence type="ECO:0000313" key="9">
    <source>
        <dbReference type="Proteomes" id="UP000195729"/>
    </source>
</evidence>
<dbReference type="Proteomes" id="UP000195814">
    <property type="component" value="Chromosome"/>
</dbReference>
<evidence type="ECO:0000256" key="2">
    <source>
        <dbReference type="ARBA" id="ARBA00008441"/>
    </source>
</evidence>
<evidence type="ECO:0000256" key="6">
    <source>
        <dbReference type="SAM" id="SignalP"/>
    </source>
</evidence>
<keyword evidence="3 6" id="KW-0732">Signal</keyword>
<sequence>MRKLTSLILASSLAFGAASVVHAEADNLTPLPAAAEQHKHPHHEKGHHGPMMFKGLNLTEAQKQQIREIMKASHDQMHRPTVEQRRAAHAIIASDSFDRSKAEAEAAQMTANAKDRALQRLETENKLYNVLTADQKKQYNANFEKHLTDKPGKGEHHQPRNAD</sequence>
<protein>
    <submittedName>
        <fullName evidence="7">ATP-independent periplasmic protein-refolding chaperone</fullName>
    </submittedName>
</protein>
<dbReference type="OrthoDB" id="6415382at2"/>